<dbReference type="InterPro" id="IPR036047">
    <property type="entry name" value="F-box-like_dom_sf"/>
</dbReference>
<protein>
    <recommendedName>
        <fullName evidence="2">F-box domain-containing protein</fullName>
    </recommendedName>
</protein>
<evidence type="ECO:0000313" key="3">
    <source>
        <dbReference type="EMBL" id="CBY01445.1"/>
    </source>
</evidence>
<dbReference type="OrthoDB" id="3692147at2759"/>
<dbReference type="eggNOG" id="ENOG502SN0B">
    <property type="taxonomic scope" value="Eukaryota"/>
</dbReference>
<accession>E5AE06</accession>
<feature type="coiled-coil region" evidence="1">
    <location>
        <begin position="16"/>
        <end position="115"/>
    </location>
</feature>
<proteinExistence type="predicted"/>
<feature type="domain" description="F-box" evidence="2">
    <location>
        <begin position="140"/>
        <end position="189"/>
    </location>
</feature>
<dbReference type="Proteomes" id="UP000002668">
    <property type="component" value="Genome"/>
</dbReference>
<dbReference type="AlphaFoldDB" id="E5AE06"/>
<dbReference type="HOGENOM" id="CLU_040205_0_0_1"/>
<gene>
    <name evidence="3" type="ORF">LEMA_P002320.1</name>
</gene>
<dbReference type="GeneID" id="13290611"/>
<evidence type="ECO:0000256" key="1">
    <source>
        <dbReference type="SAM" id="Coils"/>
    </source>
</evidence>
<sequence length="573" mass="67617">MFALFRWIRRQRQDRQLIKQTKAQEAEKRIQALEAEKRIQAQEAEKRIQAQEAEKRIQAQEAEKRIQAQEAEKRIQAQEAEKRIQAQEAEKRIQALEAEKRIQRERREAQQAEALLVIRHELRRTMDPLIAAQVYNIRFNPLLSRLPEEILLCVIDFLCDDVIALHCLRIVSRAFLRILHRQSLIWRDAWYIYMDMYFRGKTRYLQGDLRLQFRRLLQKDGRCKNCKRWNDAQRSPFLDDCKFRQIFRNRIDHLESDRLHCYACDQSHDIWQFSSAYQKTSGDRRCLGYQGSVQLCEHVQITWAIIKAHIYDWRQQQQGGDWQVCLNSFNIECHDASHDTRCTVSEPPTWPRARFGISKFDPDIVVLNLEWVPHSRIDALDLTIDGRIPASELRALFQRLRGLGPVGNLCPSSRPGVLPEMVLFSPSAYTGDFIYYKTGEDHMIRTPPESWSALPSFLCIPWDERHGFGRNGKMLDIRPHYPRGSSCTGISSQCLVISYEKDIRICKVAEMTDPAFKIMPTDHWLHAMDTQTYPHPQASQIRPQCRDLACINYYRRRRDYYNCCELSIADLYR</sequence>
<evidence type="ECO:0000259" key="2">
    <source>
        <dbReference type="PROSITE" id="PS50181"/>
    </source>
</evidence>
<dbReference type="EMBL" id="FP929139">
    <property type="protein sequence ID" value="CBY01445.1"/>
    <property type="molecule type" value="Genomic_DNA"/>
</dbReference>
<dbReference type="InterPro" id="IPR001810">
    <property type="entry name" value="F-box_dom"/>
</dbReference>
<name>E5AE06_LEPMJ</name>
<dbReference type="SUPFAM" id="SSF81383">
    <property type="entry name" value="F-box domain"/>
    <property type="match status" value="1"/>
</dbReference>
<keyword evidence="4" id="KW-1185">Reference proteome</keyword>
<dbReference type="VEuPathDB" id="FungiDB:LEMA_P002320.1"/>
<keyword evidence="1" id="KW-0175">Coiled coil</keyword>
<dbReference type="RefSeq" id="XP_003844924.1">
    <property type="nucleotide sequence ID" value="XM_003844876.1"/>
</dbReference>
<dbReference type="InParanoid" id="E5AE06"/>
<dbReference type="OMA" id="ECHDASH"/>
<evidence type="ECO:0000313" key="4">
    <source>
        <dbReference type="Proteomes" id="UP000002668"/>
    </source>
</evidence>
<dbReference type="STRING" id="985895.E5AE06"/>
<organism evidence="3 4">
    <name type="scientific">Leptosphaeria maculans (strain JN3 / isolate v23.1.3 / race Av1-4-5-6-7-8)</name>
    <name type="common">Blackleg fungus</name>
    <name type="synonym">Phoma lingam</name>
    <dbReference type="NCBI Taxonomy" id="985895"/>
    <lineage>
        <taxon>Eukaryota</taxon>
        <taxon>Fungi</taxon>
        <taxon>Dikarya</taxon>
        <taxon>Ascomycota</taxon>
        <taxon>Pezizomycotina</taxon>
        <taxon>Dothideomycetes</taxon>
        <taxon>Pleosporomycetidae</taxon>
        <taxon>Pleosporales</taxon>
        <taxon>Pleosporineae</taxon>
        <taxon>Leptosphaeriaceae</taxon>
        <taxon>Plenodomus</taxon>
        <taxon>Plenodomus lingam/Leptosphaeria maculans species complex</taxon>
    </lineage>
</organism>
<dbReference type="PROSITE" id="PS50181">
    <property type="entry name" value="FBOX"/>
    <property type="match status" value="1"/>
</dbReference>
<reference evidence="4" key="1">
    <citation type="journal article" date="2011" name="Nat. Commun.">
        <title>Effector diversification within compartments of the Leptosphaeria maculans genome affected by Repeat-Induced Point mutations.</title>
        <authorList>
            <person name="Rouxel T."/>
            <person name="Grandaubert J."/>
            <person name="Hane J.K."/>
            <person name="Hoede C."/>
            <person name="van de Wouw A.P."/>
            <person name="Couloux A."/>
            <person name="Dominguez V."/>
            <person name="Anthouard V."/>
            <person name="Bally P."/>
            <person name="Bourras S."/>
            <person name="Cozijnsen A.J."/>
            <person name="Ciuffetti L.M."/>
            <person name="Degrave A."/>
            <person name="Dilmaghani A."/>
            <person name="Duret L."/>
            <person name="Fudal I."/>
            <person name="Goodwin S.B."/>
            <person name="Gout L."/>
            <person name="Glaser N."/>
            <person name="Linglin J."/>
            <person name="Kema G.H.J."/>
            <person name="Lapalu N."/>
            <person name="Lawrence C.B."/>
            <person name="May K."/>
            <person name="Meyer M."/>
            <person name="Ollivier B."/>
            <person name="Poulain J."/>
            <person name="Schoch C.L."/>
            <person name="Simon A."/>
            <person name="Spatafora J.W."/>
            <person name="Stachowiak A."/>
            <person name="Turgeon B.G."/>
            <person name="Tyler B.M."/>
            <person name="Vincent D."/>
            <person name="Weissenbach J."/>
            <person name="Amselem J."/>
            <person name="Quesneville H."/>
            <person name="Oliver R.P."/>
            <person name="Wincker P."/>
            <person name="Balesdent M.-H."/>
            <person name="Howlett B.J."/>
        </authorList>
    </citation>
    <scope>NUCLEOTIDE SEQUENCE [LARGE SCALE GENOMIC DNA]</scope>
    <source>
        <strain evidence="4">JN3 / isolate v23.1.3 / race Av1-4-5-6-7-8</strain>
    </source>
</reference>